<sequence>MDSRLSHNGRRAGLLPVCCILVYQGERAPPRTGRKGAARSGGRLHGQSLTFLGLLFSFFIDECRKRRNGEWERTTQMPNVTAGTAAPRPVVHPVDVQQAVMRSATVPNSGYEREMMCRTWGQYNYESFDGLYFYFPGKCTYTLVRPCDDASHSSFAILVHNDAECRSSPYLCARSLSIFFPMERRLTLTGNDVTYNGQSLLLPQVIHDIEVEQITHYVLVTHQHKFTLAWDGTTSSVYIKMNPEYVGRTCGLCGNFNAEIEDDLQTSYDVFSPDIAVFANSWREVTPRDRPCAAVPANFPSPCEAQSSATLQKVHELCGVLLEIPFKECHAFVSPYPFLASCTNDLCSAGVDGDVLCQALTEYARACAHADYPLSDWRNQIDSCAAECEGEFVYRECITCCPASCHGAKLCAQSKLHCLDGCYCPEGECSVTGDIHFQTFDGRTYTFQAPCQYILAKSASSGKFMVTLQNMPCGEVQELSSMFLLLSTKDGLLLHYNWKELRLYLRVEPTWKDDTIGLCGTFNGNIQDDFL</sequence>
<keyword evidence="2" id="KW-0325">Glycoprotein</keyword>
<dbReference type="EMBL" id="JAATIS010004040">
    <property type="protein sequence ID" value="KAG2462548.1"/>
    <property type="molecule type" value="Genomic_DNA"/>
</dbReference>
<dbReference type="InterPro" id="IPR050780">
    <property type="entry name" value="Mucin_vWF_Thrombospondin_sf"/>
</dbReference>
<dbReference type="GO" id="GO:0031012">
    <property type="term" value="C:extracellular matrix"/>
    <property type="evidence" value="ECO:0007669"/>
    <property type="project" value="TreeGrafter"/>
</dbReference>
<dbReference type="SMART" id="SM00216">
    <property type="entry name" value="VWD"/>
    <property type="match status" value="2"/>
</dbReference>
<dbReference type="SMART" id="SM00832">
    <property type="entry name" value="C8"/>
    <property type="match status" value="1"/>
</dbReference>
<keyword evidence="1" id="KW-1015">Disulfide bond</keyword>
<evidence type="ECO:0000256" key="1">
    <source>
        <dbReference type="ARBA" id="ARBA00023157"/>
    </source>
</evidence>
<organism evidence="4 5">
    <name type="scientific">Polypterus senegalus</name>
    <name type="common">Senegal bichir</name>
    <dbReference type="NCBI Taxonomy" id="55291"/>
    <lineage>
        <taxon>Eukaryota</taxon>
        <taxon>Metazoa</taxon>
        <taxon>Chordata</taxon>
        <taxon>Craniata</taxon>
        <taxon>Vertebrata</taxon>
        <taxon>Euteleostomi</taxon>
        <taxon>Actinopterygii</taxon>
        <taxon>Polypteriformes</taxon>
        <taxon>Polypteridae</taxon>
        <taxon>Polypterus</taxon>
    </lineage>
</organism>
<keyword evidence="5" id="KW-1185">Reference proteome</keyword>
<dbReference type="GO" id="GO:0005615">
    <property type="term" value="C:extracellular space"/>
    <property type="evidence" value="ECO:0007669"/>
    <property type="project" value="TreeGrafter"/>
</dbReference>
<dbReference type="CDD" id="cd19941">
    <property type="entry name" value="TIL"/>
    <property type="match status" value="1"/>
</dbReference>
<dbReference type="AlphaFoldDB" id="A0A8X7X7C0"/>
<dbReference type="PROSITE" id="PS51233">
    <property type="entry name" value="VWFD"/>
    <property type="match status" value="2"/>
</dbReference>
<dbReference type="InterPro" id="IPR001846">
    <property type="entry name" value="VWF_type-D"/>
</dbReference>
<feature type="non-terminal residue" evidence="4">
    <location>
        <position position="1"/>
    </location>
</feature>
<dbReference type="Pfam" id="PF00094">
    <property type="entry name" value="VWD"/>
    <property type="match status" value="2"/>
</dbReference>
<reference evidence="4 5" key="1">
    <citation type="journal article" date="2021" name="Cell">
        <title>Tracing the genetic footprints of vertebrate landing in non-teleost ray-finned fishes.</title>
        <authorList>
            <person name="Bi X."/>
            <person name="Wang K."/>
            <person name="Yang L."/>
            <person name="Pan H."/>
            <person name="Jiang H."/>
            <person name="Wei Q."/>
            <person name="Fang M."/>
            <person name="Yu H."/>
            <person name="Zhu C."/>
            <person name="Cai Y."/>
            <person name="He Y."/>
            <person name="Gan X."/>
            <person name="Zeng H."/>
            <person name="Yu D."/>
            <person name="Zhu Y."/>
            <person name="Jiang H."/>
            <person name="Qiu Q."/>
            <person name="Yang H."/>
            <person name="Zhang Y.E."/>
            <person name="Wang W."/>
            <person name="Zhu M."/>
            <person name="He S."/>
            <person name="Zhang G."/>
        </authorList>
    </citation>
    <scope>NUCLEOTIDE SEQUENCE [LARGE SCALE GENOMIC DNA]</scope>
    <source>
        <strain evidence="4">Bchr_013</strain>
    </source>
</reference>
<accession>A0A8X7X7C0</accession>
<gene>
    <name evidence="4" type="primary">Otog_3</name>
    <name evidence="4" type="ORF">GTO96_0002007</name>
</gene>
<feature type="non-terminal residue" evidence="4">
    <location>
        <position position="531"/>
    </location>
</feature>
<dbReference type="Proteomes" id="UP000886611">
    <property type="component" value="Unassembled WGS sequence"/>
</dbReference>
<proteinExistence type="predicted"/>
<evidence type="ECO:0000313" key="4">
    <source>
        <dbReference type="EMBL" id="KAG2462548.1"/>
    </source>
</evidence>
<comment type="caution">
    <text evidence="4">The sequence shown here is derived from an EMBL/GenBank/DDBJ whole genome shotgun (WGS) entry which is preliminary data.</text>
</comment>
<dbReference type="Pfam" id="PF08742">
    <property type="entry name" value="C8"/>
    <property type="match status" value="1"/>
</dbReference>
<feature type="domain" description="VWFD" evidence="3">
    <location>
        <begin position="427"/>
        <end position="531"/>
    </location>
</feature>
<feature type="domain" description="VWFD" evidence="3">
    <location>
        <begin position="115"/>
        <end position="293"/>
    </location>
</feature>
<evidence type="ECO:0000259" key="3">
    <source>
        <dbReference type="PROSITE" id="PS51233"/>
    </source>
</evidence>
<dbReference type="PANTHER" id="PTHR11339">
    <property type="entry name" value="EXTRACELLULAR MATRIX GLYCOPROTEIN RELATED"/>
    <property type="match status" value="1"/>
</dbReference>
<evidence type="ECO:0000313" key="5">
    <source>
        <dbReference type="Proteomes" id="UP000886611"/>
    </source>
</evidence>
<name>A0A8X7X7C0_POLSE</name>
<dbReference type="InterPro" id="IPR014853">
    <property type="entry name" value="VWF/SSPO/ZAN-like_Cys-rich_dom"/>
</dbReference>
<protein>
    <submittedName>
        <fullName evidence="4">OTOG protein</fullName>
    </submittedName>
</protein>
<evidence type="ECO:0000256" key="2">
    <source>
        <dbReference type="ARBA" id="ARBA00023180"/>
    </source>
</evidence>